<protein>
    <submittedName>
        <fullName evidence="1">Uncharacterized protein</fullName>
    </submittedName>
</protein>
<evidence type="ECO:0000313" key="1">
    <source>
        <dbReference type="EMBL" id="QEX18566.1"/>
    </source>
</evidence>
<proteinExistence type="predicted"/>
<dbReference type="AlphaFoldDB" id="A0A5J6MUQ2"/>
<organism evidence="1 2">
    <name type="scientific">Hypericibacter terrae</name>
    <dbReference type="NCBI Taxonomy" id="2602015"/>
    <lineage>
        <taxon>Bacteria</taxon>
        <taxon>Pseudomonadati</taxon>
        <taxon>Pseudomonadota</taxon>
        <taxon>Alphaproteobacteria</taxon>
        <taxon>Rhodospirillales</taxon>
        <taxon>Dongiaceae</taxon>
        <taxon>Hypericibacter</taxon>
    </lineage>
</organism>
<accession>A0A5J6MUQ2</accession>
<dbReference type="RefSeq" id="WP_151178712.1">
    <property type="nucleotide sequence ID" value="NZ_CP042906.1"/>
</dbReference>
<dbReference type="OrthoDB" id="9843869at2"/>
<keyword evidence="2" id="KW-1185">Reference proteome</keyword>
<name>A0A5J6MUQ2_9PROT</name>
<dbReference type="Proteomes" id="UP000326202">
    <property type="component" value="Chromosome"/>
</dbReference>
<dbReference type="EMBL" id="CP042906">
    <property type="protein sequence ID" value="QEX18566.1"/>
    <property type="molecule type" value="Genomic_DNA"/>
</dbReference>
<dbReference type="KEGG" id="htq:FRZ44_38730"/>
<gene>
    <name evidence="1" type="ORF">FRZ44_38730</name>
</gene>
<reference evidence="1 2" key="1">
    <citation type="submission" date="2019-08" db="EMBL/GenBank/DDBJ databases">
        <title>Hyperibacter terrae gen. nov., sp. nov. and Hyperibacter viscosus sp. nov., two new members in the family Rhodospirillaceae isolated from the rhizosphere of Hypericum perforatum.</title>
        <authorList>
            <person name="Noviana Z."/>
        </authorList>
    </citation>
    <scope>NUCLEOTIDE SEQUENCE [LARGE SCALE GENOMIC DNA]</scope>
    <source>
        <strain evidence="1 2">R5913</strain>
    </source>
</reference>
<evidence type="ECO:0000313" key="2">
    <source>
        <dbReference type="Proteomes" id="UP000326202"/>
    </source>
</evidence>
<sequence length="184" mass="19183">MSLQGWQETLITAQGDGSVLTAAAAASCLPPAAKFTLPANFFSAVGKAVRITAAGRISCAVTTPGTARYDVRFGGTVVFDSLAMNLNIVAKTNVHWVLELLLTCRAIGTSANLMGQGTWRSEAVIASPLSTAGGSGEFMIPYNTAPVVGTNFDSTASQVVDLFFTQTVATGSMTLHQYVLESLN</sequence>